<feature type="transmembrane region" description="Helical" evidence="1">
    <location>
        <begin position="45"/>
        <end position="64"/>
    </location>
</feature>
<dbReference type="RefSeq" id="WP_208019577.1">
    <property type="nucleotide sequence ID" value="NZ_JAGDQJ010000064.1"/>
</dbReference>
<dbReference type="Proteomes" id="UP000677611">
    <property type="component" value="Unassembled WGS sequence"/>
</dbReference>
<keyword evidence="1" id="KW-0472">Membrane</keyword>
<keyword evidence="3" id="KW-1185">Reference proteome</keyword>
<feature type="transmembrane region" description="Helical" evidence="1">
    <location>
        <begin position="6"/>
        <end position="24"/>
    </location>
</feature>
<name>A0ABS3P6X9_9BACI</name>
<comment type="caution">
    <text evidence="2">The sequence shown here is derived from an EMBL/GenBank/DDBJ whole genome shotgun (WGS) entry which is preliminary data.</text>
</comment>
<organism evidence="2 3">
    <name type="scientific">Bacillus arachidis</name>
    <dbReference type="NCBI Taxonomy" id="2819290"/>
    <lineage>
        <taxon>Bacteria</taxon>
        <taxon>Bacillati</taxon>
        <taxon>Bacillota</taxon>
        <taxon>Bacilli</taxon>
        <taxon>Bacillales</taxon>
        <taxon>Bacillaceae</taxon>
        <taxon>Bacillus</taxon>
    </lineage>
</organism>
<evidence type="ECO:0000256" key="1">
    <source>
        <dbReference type="SAM" id="Phobius"/>
    </source>
</evidence>
<sequence length="101" mass="10995">MLVGLGICTILSLIIMISGYQIHIKKRLSLIAGYQEETFIGDKNKLAKLFGIFAYVVGIATFLLPFGLEIFGNIASIIYVVCICGGGIVVLIRKQSINKLC</sequence>
<evidence type="ECO:0000313" key="3">
    <source>
        <dbReference type="Proteomes" id="UP000677611"/>
    </source>
</evidence>
<accession>A0ABS3P6X9</accession>
<reference evidence="2 3" key="1">
    <citation type="submission" date="2021-03" db="EMBL/GenBank/DDBJ databases">
        <title>Identification of novel Bacillus strains.</title>
        <authorList>
            <person name="Xiao Z."/>
            <person name="Li Y."/>
            <person name="Shen J."/>
        </authorList>
    </citation>
    <scope>NUCLEOTIDE SEQUENCE [LARGE SCALE GENOMIC DNA]</scope>
    <source>
        <strain evidence="2 3">SY8</strain>
    </source>
</reference>
<keyword evidence="1" id="KW-0812">Transmembrane</keyword>
<feature type="transmembrane region" description="Helical" evidence="1">
    <location>
        <begin position="70"/>
        <end position="92"/>
    </location>
</feature>
<gene>
    <name evidence="2" type="ORF">J4P90_26035</name>
</gene>
<dbReference type="Pfam" id="PF12650">
    <property type="entry name" value="DUF3784"/>
    <property type="match status" value="1"/>
</dbReference>
<keyword evidence="1" id="KW-1133">Transmembrane helix</keyword>
<evidence type="ECO:0000313" key="2">
    <source>
        <dbReference type="EMBL" id="MBO1628577.1"/>
    </source>
</evidence>
<dbReference type="InterPro" id="IPR017259">
    <property type="entry name" value="UCP037672"/>
</dbReference>
<dbReference type="EMBL" id="JAGDQJ010000064">
    <property type="protein sequence ID" value="MBO1628577.1"/>
    <property type="molecule type" value="Genomic_DNA"/>
</dbReference>
<protein>
    <submittedName>
        <fullName evidence="2">DUF3784 domain-containing protein</fullName>
    </submittedName>
</protein>
<proteinExistence type="predicted"/>